<name>A0A1Y1JUG3_PLAGO</name>
<reference evidence="3" key="1">
    <citation type="submission" date="2017-04" db="EMBL/GenBank/DDBJ databases">
        <title>Plasmodium gonderi genome.</title>
        <authorList>
            <person name="Arisue N."/>
            <person name="Honma H."/>
            <person name="Kawai S."/>
            <person name="Tougan T."/>
            <person name="Tanabe K."/>
            <person name="Horii T."/>
        </authorList>
    </citation>
    <scope>NUCLEOTIDE SEQUENCE [LARGE SCALE GENOMIC DNA]</scope>
    <source>
        <strain evidence="3">ATCC 30045</strain>
    </source>
</reference>
<feature type="non-terminal residue" evidence="2">
    <location>
        <position position="399"/>
    </location>
</feature>
<dbReference type="GeneID" id="39745545"/>
<feature type="compositionally biased region" description="Polar residues" evidence="1">
    <location>
        <begin position="313"/>
        <end position="323"/>
    </location>
</feature>
<accession>A0A1Y1JUG3</accession>
<organism evidence="2 3">
    <name type="scientific">Plasmodium gonderi</name>
    <dbReference type="NCBI Taxonomy" id="77519"/>
    <lineage>
        <taxon>Eukaryota</taxon>
        <taxon>Sar</taxon>
        <taxon>Alveolata</taxon>
        <taxon>Apicomplexa</taxon>
        <taxon>Aconoidasida</taxon>
        <taxon>Haemosporida</taxon>
        <taxon>Plasmodiidae</taxon>
        <taxon>Plasmodium</taxon>
        <taxon>Plasmodium (Plasmodium)</taxon>
    </lineage>
</organism>
<comment type="caution">
    <text evidence="2">The sequence shown here is derived from an EMBL/GenBank/DDBJ whole genome shotgun (WGS) entry which is preliminary data.</text>
</comment>
<dbReference type="Proteomes" id="UP000195521">
    <property type="component" value="Unassembled WGS sequence"/>
</dbReference>
<dbReference type="EMBL" id="BDQF01000719">
    <property type="protein sequence ID" value="GAW84737.1"/>
    <property type="molecule type" value="Genomic_DNA"/>
</dbReference>
<gene>
    <name evidence="2" type="ORF">PGO_004690</name>
</gene>
<evidence type="ECO:0000313" key="2">
    <source>
        <dbReference type="EMBL" id="GAW84737.1"/>
    </source>
</evidence>
<dbReference type="OrthoDB" id="388879at2759"/>
<dbReference type="RefSeq" id="XP_028547326.1">
    <property type="nucleotide sequence ID" value="XM_028691525.1"/>
</dbReference>
<dbReference type="Pfam" id="PF05795">
    <property type="entry name" value="Plasmodium_Vir"/>
    <property type="match status" value="1"/>
</dbReference>
<protein>
    <submittedName>
        <fullName evidence="2">Variable surface protein</fullName>
    </submittedName>
</protein>
<evidence type="ECO:0000256" key="1">
    <source>
        <dbReference type="SAM" id="MobiDB-lite"/>
    </source>
</evidence>
<feature type="compositionally biased region" description="Basic and acidic residues" evidence="1">
    <location>
        <begin position="262"/>
        <end position="274"/>
    </location>
</feature>
<proteinExistence type="predicted"/>
<dbReference type="AlphaFoldDB" id="A0A1Y1JUG3"/>
<dbReference type="InterPro" id="IPR008780">
    <property type="entry name" value="Plasmodium_Vir"/>
</dbReference>
<keyword evidence="3" id="KW-1185">Reference proteome</keyword>
<feature type="region of interest" description="Disordered" evidence="1">
    <location>
        <begin position="242"/>
        <end position="323"/>
    </location>
</feature>
<evidence type="ECO:0000313" key="3">
    <source>
        <dbReference type="Proteomes" id="UP000195521"/>
    </source>
</evidence>
<sequence>MGGESINVDDVEKAAKSVKLDVIYDDFFSNNGNSKFGTECNVFDSRDKKNEDAKNICPKLVYLLEKIAENNNNTERSDHCDYLTYWFYEEIEKIHKDHSNYIRDVSFVKDLMDIEKKVNKNYTGKYYCSLKPQERINLNEWKKRKLLYIYFKKHNHIKETISKDQNKCNDYLIYLKHINSLYEKYYKEKCPTFFTLFLPNYISCDTEFKPNKLINTIGKCEVQVPRSNSGLLRGFFDILSPPRSSGSKKEEPKQSTTVAETAKTKPEAPNKVDGVKPPGKFTESTDGTNDNGVKLETLKDQSQPGKNEKSLTADVQSSPVEAQSSPVEVQSLLVAVPEEPVDVRQYIPILYIRNEETYATDAIHSEVNINTFDFSKKLYESMKFLDFQKSFAAATIIAA</sequence>
<feature type="compositionally biased region" description="Polar residues" evidence="1">
    <location>
        <begin position="282"/>
        <end position="291"/>
    </location>
</feature>